<dbReference type="EMBL" id="ACYH01000037">
    <property type="protein sequence ID" value="EEV20364.1"/>
    <property type="molecule type" value="Genomic_DNA"/>
</dbReference>
<dbReference type="InterPro" id="IPR006495">
    <property type="entry name" value="CitD"/>
</dbReference>
<name>C8PQK9_9SPIR</name>
<dbReference type="Pfam" id="PF06857">
    <property type="entry name" value="ACP"/>
    <property type="match status" value="1"/>
</dbReference>
<comment type="caution">
    <text evidence="5">The sequence shown here is derived from an EMBL/GenBank/DDBJ whole genome shotgun (WGS) entry which is preliminary data.</text>
</comment>
<dbReference type="NCBIfam" id="TIGR01608">
    <property type="entry name" value="citD"/>
    <property type="match status" value="1"/>
</dbReference>
<reference evidence="5 6" key="1">
    <citation type="submission" date="2009-07" db="EMBL/GenBank/DDBJ databases">
        <authorList>
            <person name="Madupu R."/>
            <person name="Sebastian Y."/>
            <person name="Durkin A.S."/>
            <person name="Torralba M."/>
            <person name="Methe B."/>
            <person name="Sutton G.G."/>
            <person name="Strausberg R.L."/>
            <person name="Nelson K.E."/>
        </authorList>
    </citation>
    <scope>NUCLEOTIDE SEQUENCE [LARGE SCALE GENOMIC DNA]</scope>
    <source>
        <strain evidence="5 6">ATCC 35580</strain>
    </source>
</reference>
<gene>
    <name evidence="5" type="primary">citD</name>
    <name evidence="5" type="ORF">TREVI0001_2113</name>
</gene>
<organism evidence="5 6">
    <name type="scientific">Treponema vincentii ATCC 35580</name>
    <dbReference type="NCBI Taxonomy" id="596324"/>
    <lineage>
        <taxon>Bacteria</taxon>
        <taxon>Pseudomonadati</taxon>
        <taxon>Spirochaetota</taxon>
        <taxon>Spirochaetia</taxon>
        <taxon>Spirochaetales</taxon>
        <taxon>Treponemataceae</taxon>
        <taxon>Treponema</taxon>
    </lineage>
</organism>
<keyword evidence="3 4" id="KW-0597">Phosphoprotein</keyword>
<dbReference type="EC" id="4.1.3.6" evidence="5"/>
<dbReference type="Proteomes" id="UP000004509">
    <property type="component" value="Unassembled WGS sequence"/>
</dbReference>
<keyword evidence="5" id="KW-0456">Lyase</keyword>
<dbReference type="NCBIfam" id="NF009726">
    <property type="entry name" value="PRK13253.1"/>
    <property type="match status" value="1"/>
</dbReference>
<evidence type="ECO:0000313" key="5">
    <source>
        <dbReference type="EMBL" id="EEV20364.1"/>
    </source>
</evidence>
<dbReference type="STRING" id="596324.TREVI0001_2113"/>
<keyword evidence="2" id="KW-0963">Cytoplasm</keyword>
<comment type="subcellular location">
    <subcellularLocation>
        <location evidence="1">Cytoplasm</location>
    </subcellularLocation>
</comment>
<dbReference type="InterPro" id="IPR023439">
    <property type="entry name" value="Mal_deCO2ase/Cit_lyase_ACP"/>
</dbReference>
<evidence type="ECO:0000256" key="2">
    <source>
        <dbReference type="ARBA" id="ARBA00022490"/>
    </source>
</evidence>
<dbReference type="PIRSF" id="PIRSF002736">
    <property type="entry name" value="Citrt_lyas_gamma"/>
    <property type="match status" value="1"/>
</dbReference>
<sequence length="95" mass="10516">MEILHAATAGTLESSDVQITVLPSGELDVTIESDVIHQYGNHIRQLIMDALQRMGVQRGEIRVIDKGALDCTLEARLETVLHRAADKLVPEKWGK</sequence>
<dbReference type="GeneID" id="301462055"/>
<protein>
    <submittedName>
        <fullName evidence="5">Citrate lyase acyl carrier protein</fullName>
        <ecNumber evidence="5">4.1.3.6</ecNumber>
    </submittedName>
</protein>
<feature type="modified residue" description="O-(phosphoribosyl dephospho-coenzyme A)serine" evidence="4">
    <location>
        <position position="14"/>
    </location>
</feature>
<dbReference type="GO" id="GO:0008815">
    <property type="term" value="F:citrate (pro-3S)-lyase activity"/>
    <property type="evidence" value="ECO:0007669"/>
    <property type="project" value="UniProtKB-EC"/>
</dbReference>
<evidence type="ECO:0000313" key="6">
    <source>
        <dbReference type="Proteomes" id="UP000004509"/>
    </source>
</evidence>
<dbReference type="OrthoDB" id="1120942at2"/>
<accession>C8PQK9</accession>
<evidence type="ECO:0000256" key="4">
    <source>
        <dbReference type="PIRSR" id="PIRSR002736-50"/>
    </source>
</evidence>
<evidence type="ECO:0000256" key="3">
    <source>
        <dbReference type="ARBA" id="ARBA00022553"/>
    </source>
</evidence>
<proteinExistence type="predicted"/>
<dbReference type="eggNOG" id="COG3052">
    <property type="taxonomic scope" value="Bacteria"/>
</dbReference>
<dbReference type="RefSeq" id="WP_006188864.1">
    <property type="nucleotide sequence ID" value="NZ_ACYH01000037.1"/>
</dbReference>
<dbReference type="GO" id="GO:0005737">
    <property type="term" value="C:cytoplasm"/>
    <property type="evidence" value="ECO:0007669"/>
    <property type="project" value="UniProtKB-SubCell"/>
</dbReference>
<evidence type="ECO:0000256" key="1">
    <source>
        <dbReference type="ARBA" id="ARBA00004496"/>
    </source>
</evidence>
<dbReference type="AlphaFoldDB" id="C8PQK9"/>